<dbReference type="AlphaFoldDB" id="A0A4S4F0E3"/>
<evidence type="ECO:0000256" key="3">
    <source>
        <dbReference type="ARBA" id="ARBA00022821"/>
    </source>
</evidence>
<feature type="compositionally biased region" description="Acidic residues" evidence="4">
    <location>
        <begin position="1"/>
        <end position="19"/>
    </location>
</feature>
<organism evidence="7 8">
    <name type="scientific">Camellia sinensis var. sinensis</name>
    <name type="common">China tea</name>
    <dbReference type="NCBI Taxonomy" id="542762"/>
    <lineage>
        <taxon>Eukaryota</taxon>
        <taxon>Viridiplantae</taxon>
        <taxon>Streptophyta</taxon>
        <taxon>Embryophyta</taxon>
        <taxon>Tracheophyta</taxon>
        <taxon>Spermatophyta</taxon>
        <taxon>Magnoliopsida</taxon>
        <taxon>eudicotyledons</taxon>
        <taxon>Gunneridae</taxon>
        <taxon>Pentapetalae</taxon>
        <taxon>asterids</taxon>
        <taxon>Ericales</taxon>
        <taxon>Theaceae</taxon>
        <taxon>Camellia</taxon>
    </lineage>
</organism>
<dbReference type="SUPFAM" id="SSF52058">
    <property type="entry name" value="L domain-like"/>
    <property type="match status" value="2"/>
</dbReference>
<evidence type="ECO:0000256" key="4">
    <source>
        <dbReference type="SAM" id="MobiDB-lite"/>
    </source>
</evidence>
<dbReference type="InterPro" id="IPR041118">
    <property type="entry name" value="Rx_N"/>
</dbReference>
<evidence type="ECO:0000313" key="8">
    <source>
        <dbReference type="Proteomes" id="UP000306102"/>
    </source>
</evidence>
<feature type="domain" description="Disease resistance N-terminal" evidence="5">
    <location>
        <begin position="449"/>
        <end position="508"/>
    </location>
</feature>
<dbReference type="PANTHER" id="PTHR47780:SF1">
    <property type="entry name" value="PROTEIN SET DOMAIN GROUP 41"/>
    <property type="match status" value="1"/>
</dbReference>
<dbReference type="Pfam" id="PF25019">
    <property type="entry name" value="LRR_R13L1-DRL21"/>
    <property type="match status" value="1"/>
</dbReference>
<protein>
    <submittedName>
        <fullName evidence="7">Uncharacterized protein</fullName>
    </submittedName>
</protein>
<dbReference type="PANTHER" id="PTHR47780">
    <property type="entry name" value="PROTEIN SET DOMAIN GROUP 41"/>
    <property type="match status" value="1"/>
</dbReference>
<evidence type="ECO:0000256" key="1">
    <source>
        <dbReference type="ARBA" id="ARBA00022737"/>
    </source>
</evidence>
<accession>A0A4S4F0E3</accession>
<dbReference type="Proteomes" id="UP000306102">
    <property type="component" value="Unassembled WGS sequence"/>
</dbReference>
<name>A0A4S4F0E3_CAMSN</name>
<reference evidence="7 8" key="1">
    <citation type="journal article" date="2018" name="Proc. Natl. Acad. Sci. U.S.A.">
        <title>Draft genome sequence of Camellia sinensis var. sinensis provides insights into the evolution of the tea genome and tea quality.</title>
        <authorList>
            <person name="Wei C."/>
            <person name="Yang H."/>
            <person name="Wang S."/>
            <person name="Zhao J."/>
            <person name="Liu C."/>
            <person name="Gao L."/>
            <person name="Xia E."/>
            <person name="Lu Y."/>
            <person name="Tai Y."/>
            <person name="She G."/>
            <person name="Sun J."/>
            <person name="Cao H."/>
            <person name="Tong W."/>
            <person name="Gao Q."/>
            <person name="Li Y."/>
            <person name="Deng W."/>
            <person name="Jiang X."/>
            <person name="Wang W."/>
            <person name="Chen Q."/>
            <person name="Zhang S."/>
            <person name="Li H."/>
            <person name="Wu J."/>
            <person name="Wang P."/>
            <person name="Li P."/>
            <person name="Shi C."/>
            <person name="Zheng F."/>
            <person name="Jian J."/>
            <person name="Huang B."/>
            <person name="Shan D."/>
            <person name="Shi M."/>
            <person name="Fang C."/>
            <person name="Yue Y."/>
            <person name="Li F."/>
            <person name="Li D."/>
            <person name="Wei S."/>
            <person name="Han B."/>
            <person name="Jiang C."/>
            <person name="Yin Y."/>
            <person name="Xia T."/>
            <person name="Zhang Z."/>
            <person name="Bennetzen J.L."/>
            <person name="Zhao S."/>
            <person name="Wan X."/>
        </authorList>
    </citation>
    <scope>NUCLEOTIDE SEQUENCE [LARGE SCALE GENOMIC DNA]</scope>
    <source>
        <strain evidence="8">cv. Shuchazao</strain>
        <tissue evidence="7">Leaf</tissue>
    </source>
</reference>
<evidence type="ECO:0000259" key="6">
    <source>
        <dbReference type="Pfam" id="PF25019"/>
    </source>
</evidence>
<dbReference type="Gene3D" id="1.25.40.10">
    <property type="entry name" value="Tetratricopeptide repeat domain"/>
    <property type="match status" value="1"/>
</dbReference>
<dbReference type="InterPro" id="IPR032675">
    <property type="entry name" value="LRR_dom_sf"/>
</dbReference>
<evidence type="ECO:0000259" key="5">
    <source>
        <dbReference type="Pfam" id="PF18052"/>
    </source>
</evidence>
<dbReference type="Pfam" id="PF18052">
    <property type="entry name" value="Rx_N"/>
    <property type="match status" value="1"/>
</dbReference>
<dbReference type="GO" id="GO:0000166">
    <property type="term" value="F:nucleotide binding"/>
    <property type="evidence" value="ECO:0007669"/>
    <property type="project" value="UniProtKB-KW"/>
</dbReference>
<proteinExistence type="predicted"/>
<dbReference type="InterPro" id="IPR046341">
    <property type="entry name" value="SET_dom_sf"/>
</dbReference>
<keyword evidence="8" id="KW-1185">Reference proteome</keyword>
<dbReference type="InterPro" id="IPR011990">
    <property type="entry name" value="TPR-like_helical_dom_sf"/>
</dbReference>
<dbReference type="InterPro" id="IPR056789">
    <property type="entry name" value="LRR_R13L1-DRL21"/>
</dbReference>
<feature type="region of interest" description="Disordered" evidence="4">
    <location>
        <begin position="1"/>
        <end position="20"/>
    </location>
</feature>
<feature type="domain" description="R13L1/DRL21-like LRR repeat region" evidence="6">
    <location>
        <begin position="641"/>
        <end position="766"/>
    </location>
</feature>
<keyword evidence="3" id="KW-0611">Plant defense</keyword>
<gene>
    <name evidence="7" type="ORF">TEA_022706</name>
</gene>
<dbReference type="Gene3D" id="3.80.10.10">
    <property type="entry name" value="Ribonuclease Inhibitor"/>
    <property type="match status" value="3"/>
</dbReference>
<dbReference type="EMBL" id="SDRB02000629">
    <property type="protein sequence ID" value="THG22881.1"/>
    <property type="molecule type" value="Genomic_DNA"/>
</dbReference>
<evidence type="ECO:0000313" key="7">
    <source>
        <dbReference type="EMBL" id="THG22881.1"/>
    </source>
</evidence>
<keyword evidence="1" id="KW-0677">Repeat</keyword>
<dbReference type="Gene3D" id="2.170.270.10">
    <property type="entry name" value="SET domain"/>
    <property type="match status" value="1"/>
</dbReference>
<dbReference type="SUPFAM" id="SSF82199">
    <property type="entry name" value="SET domain"/>
    <property type="match status" value="1"/>
</dbReference>
<evidence type="ECO:0000256" key="2">
    <source>
        <dbReference type="ARBA" id="ARBA00022741"/>
    </source>
</evidence>
<sequence>MSSLSEEEEEEEEEEEDGDVLARIRDGAKAMAMARRMRDGLALECSGLGECVLEEVVLCVVLTNAVEVQISGGGPAVGIAVYDTTFSWINHSCSPNACSWFSLQHECSGGESRSGIVPASSDGIEGMGNGNKCESTKVRAKEYGPRIIVGSIKAINKGEEAKRQSELWLKYRFSCSCQRCNAWPPTYVDHTLQEISAVNCNCANLSSDHNYYRCEAITRLTDYVDDAITEYLTFGNPKSCCEKLENLLTHGLLDGQFESKEEKSKQQFWLHPLHHLSLSAYTTLASAYETRASDLLAVDPEMDELQLEAFDMSRTSAAYSLLLAGATDHLFLSESSLVTSVANFWTSAGESLLNVARSCVWKLLVKRGLTIAELSHFPGYKCCNCALVNTFETNFAFNQARNVVFEDTSREFLNCITSIMPKVWTFLIQRGCYLKIIEDPIDFRWVGTMTSFRMLDCELGEADAQSIVSRAVKRVGEELKDVIYHADDLVDEIATEALRSKSEADYQSSSSTSSHSRLSQQSARASCFVMHDLVNDLAQSVSGNFCLRLENDKPHIIADKVRHFSYTRGRFDDFQRFKTNLLKGVVFATLSDFQIGKLIFLRHLDISGTRKLREMPMQMSRLKDLQTLTAFVVGKCSCSGINELKEFHHLRGSLSISCLQNITSCTDAMEAKLKEKKFIGTLVLSWDSGNPNDSESERDVLDKLQPHTNLKHLEVNRYRGTRFPEWLGDQSFCNMVYLSLQNCEDCFFLPSLGQLPSLKHLTISGMPSITKVGPEFYGDCSLSKPFQSLETLSFSNMLDWEEWYILDDGEFSRLQELRVTNCPKLIGGLPKHIPSWVRVEIRDCPGLMASLPRTCAANQLVLQGCNSVELGWQGLSSLVNLEISSASLKELTPELYTLINLKELMIVQCPDLLLFPDTRLPPMLTGLTIIDCRAICCLPERVMRLNSCLKHLFVRACPKLVFPLSEEMVNCYTSLESLSLATCDSLSSLPLGLFPKLQSLNIENCKNFVTLSTLNGLGFQNFTSLEWLYLDGCSNMESFSQQVLIAPNLKSFGLWNCKKLKSLPDRMHSLASLQSLRIWNCPGLESFPEGGLPSSLHSLVIGNCAKLVAQRREWGLQRLPSLTRFLISGEYVEDVLESFPEEGLLPSNLMSLEIEDLPNLKSLNNRGLQHLGSVKNMRIAGCPQLQSLPEEGLPTSLFLLEILECPLLKPRCLREEGQDWHKIARIPLLHTDSELSFDQRTLAPTQHYSVF</sequence>
<comment type="caution">
    <text evidence="7">The sequence shown here is derived from an EMBL/GenBank/DDBJ whole genome shotgun (WGS) entry which is preliminary data.</text>
</comment>
<dbReference type="GO" id="GO:0006952">
    <property type="term" value="P:defense response"/>
    <property type="evidence" value="ECO:0007669"/>
    <property type="project" value="UniProtKB-KW"/>
</dbReference>
<keyword evidence="2" id="KW-0547">Nucleotide-binding</keyword>